<dbReference type="EMBL" id="FORY01000002">
    <property type="protein sequence ID" value="SFJ10488.1"/>
    <property type="molecule type" value="Genomic_DNA"/>
</dbReference>
<name>A0A1I3NMB8_9RHOB</name>
<sequence length="76" mass="8525">MADVSLHFTPLTDAPEGIYDAEILPLVLPRSSERFPLCPRVSDRAEFFGRTTSVGRLNSQNYAFSSLPEYTKGFQI</sequence>
<dbReference type="AlphaFoldDB" id="A0A1I3NMB8"/>
<evidence type="ECO:0000313" key="1">
    <source>
        <dbReference type="EMBL" id="SFJ10488.1"/>
    </source>
</evidence>
<reference evidence="1 2" key="1">
    <citation type="submission" date="2016-10" db="EMBL/GenBank/DDBJ databases">
        <authorList>
            <person name="de Groot N.N."/>
        </authorList>
    </citation>
    <scope>NUCLEOTIDE SEQUENCE [LARGE SCALE GENOMIC DNA]</scope>
    <source>
        <strain evidence="1 2">CGMCC 1.8891</strain>
    </source>
</reference>
<accession>A0A1I3NMB8</accession>
<evidence type="ECO:0000313" key="2">
    <source>
        <dbReference type="Proteomes" id="UP000183299"/>
    </source>
</evidence>
<dbReference type="Proteomes" id="UP000183299">
    <property type="component" value="Unassembled WGS sequence"/>
</dbReference>
<organism evidence="1 2">
    <name type="scientific">Celeribacter halophilus</name>
    <dbReference type="NCBI Taxonomy" id="576117"/>
    <lineage>
        <taxon>Bacteria</taxon>
        <taxon>Pseudomonadati</taxon>
        <taxon>Pseudomonadota</taxon>
        <taxon>Alphaproteobacteria</taxon>
        <taxon>Rhodobacterales</taxon>
        <taxon>Roseobacteraceae</taxon>
        <taxon>Celeribacter</taxon>
    </lineage>
</organism>
<gene>
    <name evidence="1" type="ORF">SAMN04488138_1028</name>
</gene>
<keyword evidence="2" id="KW-1185">Reference proteome</keyword>
<proteinExistence type="predicted"/>
<protein>
    <submittedName>
        <fullName evidence="1">Uncharacterized protein</fullName>
    </submittedName>
</protein>